<dbReference type="AlphaFoldDB" id="A0A0V0GK42"/>
<keyword evidence="1" id="KW-0472">Membrane</keyword>
<evidence type="ECO:0000256" key="1">
    <source>
        <dbReference type="SAM" id="Phobius"/>
    </source>
</evidence>
<dbReference type="EMBL" id="GEDG01036664">
    <property type="protein sequence ID" value="JAP08577.1"/>
    <property type="molecule type" value="Transcribed_RNA"/>
</dbReference>
<accession>A0A0V0GK42</accession>
<reference evidence="2" key="1">
    <citation type="submission" date="2015-12" db="EMBL/GenBank/DDBJ databases">
        <title>Gene expression during late stages of embryo sac development: a critical building block for successful pollen-pistil interactions.</title>
        <authorList>
            <person name="Liu Y."/>
            <person name="Joly V."/>
            <person name="Sabar M."/>
            <person name="Matton D.P."/>
        </authorList>
    </citation>
    <scope>NUCLEOTIDE SEQUENCE</scope>
</reference>
<proteinExistence type="predicted"/>
<evidence type="ECO:0000313" key="2">
    <source>
        <dbReference type="EMBL" id="JAP08577.1"/>
    </source>
</evidence>
<name>A0A0V0GK42_SOLCH</name>
<feature type="transmembrane region" description="Helical" evidence="1">
    <location>
        <begin position="12"/>
        <end position="42"/>
    </location>
</feature>
<organism evidence="2">
    <name type="scientific">Solanum chacoense</name>
    <name type="common">Chaco potato</name>
    <dbReference type="NCBI Taxonomy" id="4108"/>
    <lineage>
        <taxon>Eukaryota</taxon>
        <taxon>Viridiplantae</taxon>
        <taxon>Streptophyta</taxon>
        <taxon>Embryophyta</taxon>
        <taxon>Tracheophyta</taxon>
        <taxon>Spermatophyta</taxon>
        <taxon>Magnoliopsida</taxon>
        <taxon>eudicotyledons</taxon>
        <taxon>Gunneridae</taxon>
        <taxon>Pentapetalae</taxon>
        <taxon>asterids</taxon>
        <taxon>lamiids</taxon>
        <taxon>Solanales</taxon>
        <taxon>Solanaceae</taxon>
        <taxon>Solanoideae</taxon>
        <taxon>Solaneae</taxon>
        <taxon>Solanum</taxon>
    </lineage>
</organism>
<sequence>MKYLSFIKVEVYLYLLLVLTRLLPSCFLTSMLLFVQYGWFFGTQRKRKKERKKLPLDCYQ</sequence>
<protein>
    <submittedName>
        <fullName evidence="2">Putative ovule protein</fullName>
    </submittedName>
</protein>
<keyword evidence="1" id="KW-1133">Transmembrane helix</keyword>
<keyword evidence="1" id="KW-0812">Transmembrane</keyword>